<dbReference type="Pfam" id="PF00069">
    <property type="entry name" value="Pkinase"/>
    <property type="match status" value="1"/>
</dbReference>
<dbReference type="Proteomes" id="UP001460270">
    <property type="component" value="Unassembled WGS sequence"/>
</dbReference>
<keyword evidence="3" id="KW-1185">Reference proteome</keyword>
<accession>A0AAW0N1E2</accession>
<dbReference type="InterPro" id="IPR008271">
    <property type="entry name" value="Ser/Thr_kinase_AS"/>
</dbReference>
<feature type="domain" description="Protein kinase" evidence="1">
    <location>
        <begin position="3"/>
        <end position="274"/>
    </location>
</feature>
<dbReference type="GO" id="GO:0004674">
    <property type="term" value="F:protein serine/threonine kinase activity"/>
    <property type="evidence" value="ECO:0007669"/>
    <property type="project" value="TreeGrafter"/>
</dbReference>
<dbReference type="Gene3D" id="1.10.510.10">
    <property type="entry name" value="Transferase(Phosphotransferase) domain 1"/>
    <property type="match status" value="1"/>
</dbReference>
<evidence type="ECO:0000259" key="1">
    <source>
        <dbReference type="PROSITE" id="PS50011"/>
    </source>
</evidence>
<dbReference type="EMBL" id="JBBPFD010000019">
    <property type="protein sequence ID" value="KAK7886984.1"/>
    <property type="molecule type" value="Genomic_DNA"/>
</dbReference>
<comment type="caution">
    <text evidence="2">The sequence shown here is derived from an EMBL/GenBank/DDBJ whole genome shotgun (WGS) entry which is preliminary data.</text>
</comment>
<dbReference type="InterPro" id="IPR000719">
    <property type="entry name" value="Prot_kinase_dom"/>
</dbReference>
<gene>
    <name evidence="2" type="ORF">WMY93_026605</name>
</gene>
<sequence length="336" mass="38687">MSTQNRQWLGGGAYGNVYKEWFNGQWCAMKEVEDHPGCTTDELMARENEMYRTVNHPNVVKLVGQIHKQAGLWRTPMELIQGQNLYKVMFHPMQNDFQITLPIKSRIITGMCEGLLYLHNKNIIHRDLKPDNIMVENHTFRPVIIDLGLAKFEYGDFYSGRTANHAYAAPEIINQPFTKRSSKSDVWALGKIIAELLVGYEIYPKNPAHYQVLLQKHPEYCEVVAQMIDNPIPRATMNGIIGRIREAEGLIEDNQSLVLIPRPRASSMEFPPNFTLPNPLPPNHIITLNYITHNGMGEVIKIKGEIHTRAGRVHRVWWMKCVPNTLDMNHLPRYLK</sequence>
<dbReference type="PROSITE" id="PS00108">
    <property type="entry name" value="PROTEIN_KINASE_ST"/>
    <property type="match status" value="1"/>
</dbReference>
<dbReference type="InterPro" id="IPR011009">
    <property type="entry name" value="Kinase-like_dom_sf"/>
</dbReference>
<reference evidence="3" key="1">
    <citation type="submission" date="2024-04" db="EMBL/GenBank/DDBJ databases">
        <title>Salinicola lusitanus LLJ914,a marine bacterium isolated from the Okinawa Trough.</title>
        <authorList>
            <person name="Li J."/>
        </authorList>
    </citation>
    <scope>NUCLEOTIDE SEQUENCE [LARGE SCALE GENOMIC DNA]</scope>
</reference>
<dbReference type="SMART" id="SM00220">
    <property type="entry name" value="S_TKc"/>
    <property type="match status" value="1"/>
</dbReference>
<proteinExistence type="predicted"/>
<evidence type="ECO:0000313" key="2">
    <source>
        <dbReference type="EMBL" id="KAK7886984.1"/>
    </source>
</evidence>
<dbReference type="CDD" id="cd00180">
    <property type="entry name" value="PKc"/>
    <property type="match status" value="1"/>
</dbReference>
<evidence type="ECO:0000313" key="3">
    <source>
        <dbReference type="Proteomes" id="UP001460270"/>
    </source>
</evidence>
<name>A0AAW0N1E2_9GOBI</name>
<dbReference type="AlphaFoldDB" id="A0AAW0N1E2"/>
<dbReference type="PROSITE" id="PS50011">
    <property type="entry name" value="PROTEIN_KINASE_DOM"/>
    <property type="match status" value="1"/>
</dbReference>
<organism evidence="2 3">
    <name type="scientific">Mugilogobius chulae</name>
    <name type="common">yellowstripe goby</name>
    <dbReference type="NCBI Taxonomy" id="88201"/>
    <lineage>
        <taxon>Eukaryota</taxon>
        <taxon>Metazoa</taxon>
        <taxon>Chordata</taxon>
        <taxon>Craniata</taxon>
        <taxon>Vertebrata</taxon>
        <taxon>Euteleostomi</taxon>
        <taxon>Actinopterygii</taxon>
        <taxon>Neopterygii</taxon>
        <taxon>Teleostei</taxon>
        <taxon>Neoteleostei</taxon>
        <taxon>Acanthomorphata</taxon>
        <taxon>Gobiaria</taxon>
        <taxon>Gobiiformes</taxon>
        <taxon>Gobioidei</taxon>
        <taxon>Gobiidae</taxon>
        <taxon>Gobionellinae</taxon>
        <taxon>Mugilogobius</taxon>
    </lineage>
</organism>
<dbReference type="InterPro" id="IPR051681">
    <property type="entry name" value="Ser/Thr_Kinases-Pseudokinases"/>
</dbReference>
<dbReference type="SUPFAM" id="SSF56112">
    <property type="entry name" value="Protein kinase-like (PK-like)"/>
    <property type="match status" value="1"/>
</dbReference>
<protein>
    <recommendedName>
        <fullName evidence="1">Protein kinase domain-containing protein</fullName>
    </recommendedName>
</protein>
<dbReference type="PANTHER" id="PTHR44329">
    <property type="entry name" value="SERINE/THREONINE-PROTEIN KINASE TNNI3K-RELATED"/>
    <property type="match status" value="1"/>
</dbReference>
<dbReference type="GO" id="GO:0005524">
    <property type="term" value="F:ATP binding"/>
    <property type="evidence" value="ECO:0007669"/>
    <property type="project" value="InterPro"/>
</dbReference>